<dbReference type="Proteomes" id="UP000053226">
    <property type="component" value="Unassembled WGS sequence"/>
</dbReference>
<comment type="caution">
    <text evidence="1">The sequence shown here is derived from an EMBL/GenBank/DDBJ whole genome shotgun (WGS) entry which is preliminary data.</text>
</comment>
<reference evidence="1 2" key="1">
    <citation type="submission" date="2015-07" db="EMBL/GenBank/DDBJ databases">
        <title>ATOL: Assembling a taxonomically balanced genome-scale reconstruction of the evolutionary history of the Enterobacteriaceae.</title>
        <authorList>
            <person name="Plunkett G.III."/>
            <person name="Neeno-Eckwall E.C."/>
            <person name="Glasner J.D."/>
            <person name="Perna N.T."/>
        </authorList>
    </citation>
    <scope>NUCLEOTIDE SEQUENCE [LARGE SCALE GENOMIC DNA]</scope>
    <source>
        <strain evidence="1 2">ATCC 35017</strain>
    </source>
</reference>
<protein>
    <submittedName>
        <fullName evidence="1">Uncharacterized protein</fullName>
    </submittedName>
</protein>
<proteinExistence type="predicted"/>
<evidence type="ECO:0000313" key="1">
    <source>
        <dbReference type="EMBL" id="KPD02236.1"/>
    </source>
</evidence>
<keyword evidence="2" id="KW-1185">Reference proteome</keyword>
<name>A0A0N1KHV8_9GAMM</name>
<dbReference type="RefSeq" id="WP_053908666.1">
    <property type="nucleotide sequence ID" value="NZ_CAWMUS010000022.1"/>
</dbReference>
<sequence>MGFLSMMFGRKADKYQQLSDPQQHGKMASRYGYTTNKFERDSAKCCHCNSRLMNKLSYCNQCGICI</sequence>
<dbReference type="AlphaFoldDB" id="A0A0N1KHV8"/>
<gene>
    <name evidence="1" type="ORF">M992_2231</name>
</gene>
<evidence type="ECO:0000313" key="2">
    <source>
        <dbReference type="Proteomes" id="UP000053226"/>
    </source>
</evidence>
<accession>A0A0N1KHV8</accession>
<dbReference type="EMBL" id="LGAA01000022">
    <property type="protein sequence ID" value="KPD02236.1"/>
    <property type="molecule type" value="Genomic_DNA"/>
</dbReference>
<organism evidence="1 2">
    <name type="scientific">Moellerella wisconsensis ATCC 35017</name>
    <dbReference type="NCBI Taxonomy" id="1354267"/>
    <lineage>
        <taxon>Bacteria</taxon>
        <taxon>Pseudomonadati</taxon>
        <taxon>Pseudomonadota</taxon>
        <taxon>Gammaproteobacteria</taxon>
        <taxon>Enterobacterales</taxon>
        <taxon>Morganellaceae</taxon>
        <taxon>Moellerella</taxon>
    </lineage>
</organism>